<reference evidence="2" key="1">
    <citation type="submission" date="2018-11" db="EMBL/GenBank/DDBJ databases">
        <title>Complete genome sequence of Paenibacillus sp. ML311-T8.</title>
        <authorList>
            <person name="Nam Y.-D."/>
            <person name="Kang J."/>
            <person name="Chung W.-H."/>
            <person name="Park Y.S."/>
        </authorList>
    </citation>
    <scope>NUCLEOTIDE SEQUENCE [LARGE SCALE GENOMIC DNA]</scope>
    <source>
        <strain evidence="2">ML311-T8</strain>
    </source>
</reference>
<dbReference type="EMBL" id="CP034235">
    <property type="protein sequence ID" value="QGQ94664.1"/>
    <property type="molecule type" value="Genomic_DNA"/>
</dbReference>
<evidence type="ECO:0008006" key="3">
    <source>
        <dbReference type="Google" id="ProtNLM"/>
    </source>
</evidence>
<gene>
    <name evidence="1" type="ORF">EHS13_07060</name>
</gene>
<dbReference type="Proteomes" id="UP000426246">
    <property type="component" value="Chromosome"/>
</dbReference>
<keyword evidence="2" id="KW-1185">Reference proteome</keyword>
<protein>
    <recommendedName>
        <fullName evidence="3">O-succinylbenzoate synthase</fullName>
    </recommendedName>
</protein>
<dbReference type="SUPFAM" id="SSF54826">
    <property type="entry name" value="Enolase N-terminal domain-like"/>
    <property type="match status" value="1"/>
</dbReference>
<dbReference type="AlphaFoldDB" id="A0A6B8RG08"/>
<evidence type="ECO:0000313" key="1">
    <source>
        <dbReference type="EMBL" id="QGQ94664.1"/>
    </source>
</evidence>
<dbReference type="OrthoDB" id="2611783at2"/>
<evidence type="ECO:0000313" key="2">
    <source>
        <dbReference type="Proteomes" id="UP000426246"/>
    </source>
</evidence>
<organism evidence="1 2">
    <name type="scientific">Paenibacillus psychroresistens</name>
    <dbReference type="NCBI Taxonomy" id="1778678"/>
    <lineage>
        <taxon>Bacteria</taxon>
        <taxon>Bacillati</taxon>
        <taxon>Bacillota</taxon>
        <taxon>Bacilli</taxon>
        <taxon>Bacillales</taxon>
        <taxon>Paenibacillaceae</taxon>
        <taxon>Paenibacillus</taxon>
    </lineage>
</organism>
<proteinExistence type="predicted"/>
<accession>A0A6B8RG08</accession>
<dbReference type="Gene3D" id="3.30.390.10">
    <property type="entry name" value="Enolase-like, N-terminal domain"/>
    <property type="match status" value="1"/>
</dbReference>
<dbReference type="RefSeq" id="WP_155699670.1">
    <property type="nucleotide sequence ID" value="NZ_CP034235.1"/>
</dbReference>
<sequence length="251" mass="28367">MDDRIVGIQMFEFDVPSSFHYEQGRMVNCRYGLLKITCSGQTGWGECIMSINEKHFDLIKWSTFLYKLRKLTIQEAQIAIELNRALWGKAKTELVEMALLDLTARLQKKKFNELIGLGVDLNKGSSIRTLDILPSNYSFKQTATSLLVPKSITETCHIHPGCKGTLLETVNYAQSLQQKGIKLLMHKDYLIGPACLAWQLAALGLGAEWLEVDDYLEPSRLTPLLPTAYGTGFQRDFPLLLEESQAYFAII</sequence>
<dbReference type="InterPro" id="IPR029017">
    <property type="entry name" value="Enolase-like_N"/>
</dbReference>
<name>A0A6B8RG08_9BACL</name>
<dbReference type="KEGG" id="ppsc:EHS13_07060"/>